<dbReference type="AlphaFoldDB" id="A0A4Y2AZC7"/>
<evidence type="ECO:0000256" key="1">
    <source>
        <dbReference type="SAM" id="MobiDB-lite"/>
    </source>
</evidence>
<reference evidence="2 3" key="1">
    <citation type="journal article" date="2019" name="Sci. Rep.">
        <title>Orb-weaving spider Araneus ventricosus genome elucidates the spidroin gene catalogue.</title>
        <authorList>
            <person name="Kono N."/>
            <person name="Nakamura H."/>
            <person name="Ohtoshi R."/>
            <person name="Moran D.A.P."/>
            <person name="Shinohara A."/>
            <person name="Yoshida Y."/>
            <person name="Fujiwara M."/>
            <person name="Mori M."/>
            <person name="Tomita M."/>
            <person name="Arakawa K."/>
        </authorList>
    </citation>
    <scope>NUCLEOTIDE SEQUENCE [LARGE SCALE GENOMIC DNA]</scope>
</reference>
<dbReference type="Proteomes" id="UP000499080">
    <property type="component" value="Unassembled WGS sequence"/>
</dbReference>
<evidence type="ECO:0000313" key="3">
    <source>
        <dbReference type="Proteomes" id="UP000499080"/>
    </source>
</evidence>
<accession>A0A4Y2AZC7</accession>
<feature type="compositionally biased region" description="Basic and acidic residues" evidence="1">
    <location>
        <begin position="1"/>
        <end position="13"/>
    </location>
</feature>
<comment type="caution">
    <text evidence="2">The sequence shown here is derived from an EMBL/GenBank/DDBJ whole genome shotgun (WGS) entry which is preliminary data.</text>
</comment>
<protein>
    <submittedName>
        <fullName evidence="2">Uncharacterized protein</fullName>
    </submittedName>
</protein>
<feature type="compositionally biased region" description="Polar residues" evidence="1">
    <location>
        <begin position="33"/>
        <end position="48"/>
    </location>
</feature>
<organism evidence="2 3">
    <name type="scientific">Araneus ventricosus</name>
    <name type="common">Orbweaver spider</name>
    <name type="synonym">Epeira ventricosa</name>
    <dbReference type="NCBI Taxonomy" id="182803"/>
    <lineage>
        <taxon>Eukaryota</taxon>
        <taxon>Metazoa</taxon>
        <taxon>Ecdysozoa</taxon>
        <taxon>Arthropoda</taxon>
        <taxon>Chelicerata</taxon>
        <taxon>Arachnida</taxon>
        <taxon>Araneae</taxon>
        <taxon>Araneomorphae</taxon>
        <taxon>Entelegynae</taxon>
        <taxon>Araneoidea</taxon>
        <taxon>Araneidae</taxon>
        <taxon>Araneus</taxon>
    </lineage>
</organism>
<dbReference type="EMBL" id="BGPR01000041">
    <property type="protein sequence ID" value="GBL85163.1"/>
    <property type="molecule type" value="Genomic_DNA"/>
</dbReference>
<proteinExistence type="predicted"/>
<feature type="compositionally biased region" description="Low complexity" evidence="1">
    <location>
        <begin position="19"/>
        <end position="28"/>
    </location>
</feature>
<keyword evidence="3" id="KW-1185">Reference proteome</keyword>
<name>A0A4Y2AZC7_ARAVE</name>
<gene>
    <name evidence="2" type="ORF">AVEN_221369_1</name>
</gene>
<feature type="region of interest" description="Disordered" evidence="1">
    <location>
        <begin position="1"/>
        <end position="56"/>
    </location>
</feature>
<evidence type="ECO:0000313" key="2">
    <source>
        <dbReference type="EMBL" id="GBL85163.1"/>
    </source>
</evidence>
<sequence length="94" mass="10255">MTSQHHSQEKVTNEIDACSSTSTNSSDSVVGQEESSTMEIVQISNDSESSMDDDGWVTDTSVEKMRSAEFLSLDESVIPPPLSFRDNDLGNIPI</sequence>